<dbReference type="PANTHER" id="PTHR24361">
    <property type="entry name" value="MITOGEN-ACTIVATED KINASE KINASE KINASE"/>
    <property type="match status" value="1"/>
</dbReference>
<evidence type="ECO:0000313" key="3">
    <source>
        <dbReference type="EMBL" id="KAK6174446.1"/>
    </source>
</evidence>
<dbReference type="SUPFAM" id="SSF56112">
    <property type="entry name" value="Protein kinase-like (PK-like)"/>
    <property type="match status" value="1"/>
</dbReference>
<keyword evidence="4" id="KW-1185">Reference proteome</keyword>
<evidence type="ECO:0000259" key="2">
    <source>
        <dbReference type="PROSITE" id="PS50011"/>
    </source>
</evidence>
<proteinExistence type="predicted"/>
<evidence type="ECO:0000313" key="4">
    <source>
        <dbReference type="Proteomes" id="UP001347796"/>
    </source>
</evidence>
<dbReference type="InterPro" id="IPR008271">
    <property type="entry name" value="Ser/Thr_kinase_AS"/>
</dbReference>
<dbReference type="GO" id="GO:0006974">
    <property type="term" value="P:DNA damage response"/>
    <property type="evidence" value="ECO:0007669"/>
    <property type="project" value="TreeGrafter"/>
</dbReference>
<dbReference type="Proteomes" id="UP001347796">
    <property type="component" value="Unassembled WGS sequence"/>
</dbReference>
<dbReference type="GO" id="GO:0004674">
    <property type="term" value="F:protein serine/threonine kinase activity"/>
    <property type="evidence" value="ECO:0007669"/>
    <property type="project" value="TreeGrafter"/>
</dbReference>
<feature type="domain" description="Protein kinase" evidence="2">
    <location>
        <begin position="63"/>
        <end position="334"/>
    </location>
</feature>
<dbReference type="Pfam" id="PF00069">
    <property type="entry name" value="Pkinase"/>
    <property type="match status" value="1"/>
</dbReference>
<reference evidence="3 4" key="1">
    <citation type="submission" date="2024-01" db="EMBL/GenBank/DDBJ databases">
        <title>The genome of the rayed Mediterranean limpet Patella caerulea (Linnaeus, 1758).</title>
        <authorList>
            <person name="Anh-Thu Weber A."/>
            <person name="Halstead-Nussloch G."/>
        </authorList>
    </citation>
    <scope>NUCLEOTIDE SEQUENCE [LARGE SCALE GENOMIC DNA]</scope>
    <source>
        <strain evidence="3">AATW-2023a</strain>
        <tissue evidence="3">Whole specimen</tissue>
    </source>
</reference>
<organism evidence="3 4">
    <name type="scientific">Patella caerulea</name>
    <name type="common">Rayed Mediterranean limpet</name>
    <dbReference type="NCBI Taxonomy" id="87958"/>
    <lineage>
        <taxon>Eukaryota</taxon>
        <taxon>Metazoa</taxon>
        <taxon>Spiralia</taxon>
        <taxon>Lophotrochozoa</taxon>
        <taxon>Mollusca</taxon>
        <taxon>Gastropoda</taxon>
        <taxon>Patellogastropoda</taxon>
        <taxon>Patelloidea</taxon>
        <taxon>Patellidae</taxon>
        <taxon>Patella</taxon>
    </lineage>
</organism>
<evidence type="ECO:0000256" key="1">
    <source>
        <dbReference type="SAM" id="MobiDB-lite"/>
    </source>
</evidence>
<dbReference type="SMART" id="SM00220">
    <property type="entry name" value="S_TKc"/>
    <property type="match status" value="1"/>
</dbReference>
<gene>
    <name evidence="3" type="ORF">SNE40_017722</name>
</gene>
<dbReference type="Gene3D" id="1.10.510.10">
    <property type="entry name" value="Transferase(Phosphotransferase) domain 1"/>
    <property type="match status" value="1"/>
</dbReference>
<dbReference type="InterPro" id="IPR000719">
    <property type="entry name" value="Prot_kinase_dom"/>
</dbReference>
<dbReference type="InterPro" id="IPR053235">
    <property type="entry name" value="Ser_Thr_kinase"/>
</dbReference>
<feature type="region of interest" description="Disordered" evidence="1">
    <location>
        <begin position="1"/>
        <end position="21"/>
    </location>
</feature>
<dbReference type="InterPro" id="IPR011009">
    <property type="entry name" value="Kinase-like_dom_sf"/>
</dbReference>
<dbReference type="PANTHER" id="PTHR24361:SF613">
    <property type="entry name" value="NUCLEAR RECEPTOR-BINDING PROTEIN-RELATED"/>
    <property type="match status" value="1"/>
</dbReference>
<name>A0AAN8PMF4_PATCE</name>
<protein>
    <recommendedName>
        <fullName evidence="2">Protein kinase domain-containing protein</fullName>
    </recommendedName>
</protein>
<dbReference type="EMBL" id="JAZGQO010000011">
    <property type="protein sequence ID" value="KAK6174446.1"/>
    <property type="molecule type" value="Genomic_DNA"/>
</dbReference>
<accession>A0AAN8PMF4</accession>
<dbReference type="GO" id="GO:0005524">
    <property type="term" value="F:ATP binding"/>
    <property type="evidence" value="ECO:0007669"/>
    <property type="project" value="InterPro"/>
</dbReference>
<comment type="caution">
    <text evidence="3">The sequence shown here is derived from an EMBL/GenBank/DDBJ whole genome shotgun (WGS) entry which is preliminary data.</text>
</comment>
<dbReference type="PROSITE" id="PS50011">
    <property type="entry name" value="PROTEIN_KINASE_DOM"/>
    <property type="match status" value="1"/>
</dbReference>
<dbReference type="AlphaFoldDB" id="A0AAN8PMF4"/>
<sequence>MLHNSKKENGHSKDEKNKPRDALEYIRTQIAALDVIRKVRRKPKFLKLRNDFSLSGSLNRHGYHSPQQIGEGGCAFVYKVSKCDTDPQSSTGCDDKDSRPDAVVAKVSKRSISNQCSQERISWMSEADILSAINHVNVIRCLEFFHVGGHGVMILEYVDGGDVYDVISQSDSVSVNARSIICQILEGLDYLHGNKRIAHMDLKVENILLNQKGLVNICDFGSAVRVPECGKIRTLGITTPSILPPEYIQCDFCDPMACDVWSVGIIIYLFLAQRYPYGNGELAAIDLSVYRQSLDFSDVDTIEFESMINLTRCCLEKIPKKRLTVKQALQSPFFKL</sequence>
<dbReference type="PROSITE" id="PS00108">
    <property type="entry name" value="PROTEIN_KINASE_ST"/>
    <property type="match status" value="1"/>
</dbReference>
<dbReference type="GO" id="GO:0005737">
    <property type="term" value="C:cytoplasm"/>
    <property type="evidence" value="ECO:0007669"/>
    <property type="project" value="TreeGrafter"/>
</dbReference>
<dbReference type="CDD" id="cd00180">
    <property type="entry name" value="PKc"/>
    <property type="match status" value="1"/>
</dbReference>